<accession>A0A2M6WX87</accession>
<dbReference type="EMBL" id="PEZV01000011">
    <property type="protein sequence ID" value="PIT97412.1"/>
    <property type="molecule type" value="Genomic_DNA"/>
</dbReference>
<protein>
    <submittedName>
        <fullName evidence="2">Uncharacterized protein</fullName>
    </submittedName>
</protein>
<evidence type="ECO:0000313" key="3">
    <source>
        <dbReference type="Proteomes" id="UP000228596"/>
    </source>
</evidence>
<gene>
    <name evidence="2" type="ORF">COT77_01505</name>
</gene>
<keyword evidence="1" id="KW-0472">Membrane</keyword>
<organism evidence="2 3">
    <name type="scientific">Candidatus Berkelbacteria bacterium CG10_big_fil_rev_8_21_14_0_10_41_12</name>
    <dbReference type="NCBI Taxonomy" id="1974513"/>
    <lineage>
        <taxon>Bacteria</taxon>
        <taxon>Candidatus Berkelbacteria</taxon>
    </lineage>
</organism>
<evidence type="ECO:0000313" key="2">
    <source>
        <dbReference type="EMBL" id="PIT97412.1"/>
    </source>
</evidence>
<dbReference type="AlphaFoldDB" id="A0A2M6WX87"/>
<comment type="caution">
    <text evidence="2">The sequence shown here is derived from an EMBL/GenBank/DDBJ whole genome shotgun (WGS) entry which is preliminary data.</text>
</comment>
<sequence>MSKNTKIIIGAVIIILIGLGIYFAAQRTRQQPQTQTVSSGEQIISSGDIYSAQSNDILKNGNLYASSNTQVQQIIPSPNGTSFIIKLTPGQDSPIGSFAKLEDGKINLLDSGEIFDAAWLDNSRIIYSARKDSSTDIKIKSASGDKKILSVANEDVNLFPADNSLFISYPKDDDTAVVEKVDLANKSAAPVPSGGEALFSVSPDGKSLVTASVNANNSPYKIIDLSDKKIGEVPSNAFADSFKWASAKNLLAITDKDNNQLPSAIISIVIDGKTQTLYESSGKQIADFEIRDSKVVVLFDDSTKTTANLK</sequence>
<evidence type="ECO:0000256" key="1">
    <source>
        <dbReference type="SAM" id="Phobius"/>
    </source>
</evidence>
<feature type="transmembrane region" description="Helical" evidence="1">
    <location>
        <begin position="7"/>
        <end position="25"/>
    </location>
</feature>
<dbReference type="SUPFAM" id="SSF69304">
    <property type="entry name" value="Tricorn protease N-terminal domain"/>
    <property type="match status" value="1"/>
</dbReference>
<dbReference type="Proteomes" id="UP000228596">
    <property type="component" value="Unassembled WGS sequence"/>
</dbReference>
<reference evidence="3" key="1">
    <citation type="submission" date="2017-09" db="EMBL/GenBank/DDBJ databases">
        <title>Depth-based differentiation of microbial function through sediment-hosted aquifers and enrichment of novel symbionts in the deep terrestrial subsurface.</title>
        <authorList>
            <person name="Probst A.J."/>
            <person name="Ladd B."/>
            <person name="Jarett J.K."/>
            <person name="Geller-Mcgrath D.E."/>
            <person name="Sieber C.M.K."/>
            <person name="Emerson J.B."/>
            <person name="Anantharaman K."/>
            <person name="Thomas B.C."/>
            <person name="Malmstrom R."/>
            <person name="Stieglmeier M."/>
            <person name="Klingl A."/>
            <person name="Woyke T."/>
            <person name="Ryan C.M."/>
            <person name="Banfield J.F."/>
        </authorList>
    </citation>
    <scope>NUCLEOTIDE SEQUENCE [LARGE SCALE GENOMIC DNA]</scope>
</reference>
<proteinExistence type="predicted"/>
<dbReference type="InterPro" id="IPR011042">
    <property type="entry name" value="6-blade_b-propeller_TolB-like"/>
</dbReference>
<name>A0A2M6WX87_9BACT</name>
<dbReference type="Gene3D" id="2.120.10.30">
    <property type="entry name" value="TolB, C-terminal domain"/>
    <property type="match status" value="1"/>
</dbReference>
<keyword evidence="1" id="KW-0812">Transmembrane</keyword>
<keyword evidence="1" id="KW-1133">Transmembrane helix</keyword>